<proteinExistence type="predicted"/>
<feature type="chain" id="PRO_5012836404" description="SGNH domain-containing protein" evidence="1">
    <location>
        <begin position="16"/>
        <end position="207"/>
    </location>
</feature>
<dbReference type="Proteomes" id="UP000053676">
    <property type="component" value="Unassembled WGS sequence"/>
</dbReference>
<evidence type="ECO:0000259" key="2">
    <source>
        <dbReference type="Pfam" id="PF19040"/>
    </source>
</evidence>
<dbReference type="OrthoDB" id="5825384at2759"/>
<dbReference type="PANTHER" id="PTHR23028">
    <property type="entry name" value="ACETYLTRANSFERASE"/>
    <property type="match status" value="1"/>
</dbReference>
<dbReference type="OMA" id="IYEEICA"/>
<sequence>MFLKIIHVLLRYTFSGCNVLTIDRQYHHCWKSHSVFNKVVREYKPNVLFVLSRYTDMFDVPETNTTSETENIVKEAASSLRKLSRTVTDHIFVLNAIPRPHFAFEYNHEHSLREHRPIELTELLNVTGLEVARRRVAESVATCSKCSIIDYTPTFTFNNTFHLFDAHSNVAYMNGMYHFTPLGLHRLRPFFKNICDHISSYSNRTVT</sequence>
<reference evidence="4" key="1">
    <citation type="journal article" date="2014" name="Nat. Genet.">
        <title>Genome of the human hookworm Necator americanus.</title>
        <authorList>
            <person name="Tang Y.T."/>
            <person name="Gao X."/>
            <person name="Rosa B.A."/>
            <person name="Abubucker S."/>
            <person name="Hallsworth-Pepin K."/>
            <person name="Martin J."/>
            <person name="Tyagi R."/>
            <person name="Heizer E."/>
            <person name="Zhang X."/>
            <person name="Bhonagiri-Palsikar V."/>
            <person name="Minx P."/>
            <person name="Warren W.C."/>
            <person name="Wang Q."/>
            <person name="Zhan B."/>
            <person name="Hotez P.J."/>
            <person name="Sternberg P.W."/>
            <person name="Dougall A."/>
            <person name="Gaze S.T."/>
            <person name="Mulvenna J."/>
            <person name="Sotillo J."/>
            <person name="Ranganathan S."/>
            <person name="Rabelo E.M."/>
            <person name="Wilson R.K."/>
            <person name="Felgner P.L."/>
            <person name="Bethony J."/>
            <person name="Hawdon J.M."/>
            <person name="Gasser R.B."/>
            <person name="Loukas A."/>
            <person name="Mitreva M."/>
        </authorList>
    </citation>
    <scope>NUCLEOTIDE SEQUENCE [LARGE SCALE GENOMIC DNA]</scope>
</reference>
<dbReference type="STRING" id="51031.W2SLB6"/>
<feature type="signal peptide" evidence="1">
    <location>
        <begin position="1"/>
        <end position="15"/>
    </location>
</feature>
<organism evidence="3 4">
    <name type="scientific">Necator americanus</name>
    <name type="common">Human hookworm</name>
    <dbReference type="NCBI Taxonomy" id="51031"/>
    <lineage>
        <taxon>Eukaryota</taxon>
        <taxon>Metazoa</taxon>
        <taxon>Ecdysozoa</taxon>
        <taxon>Nematoda</taxon>
        <taxon>Chromadorea</taxon>
        <taxon>Rhabditida</taxon>
        <taxon>Rhabditina</taxon>
        <taxon>Rhabditomorpha</taxon>
        <taxon>Strongyloidea</taxon>
        <taxon>Ancylostomatidae</taxon>
        <taxon>Bunostominae</taxon>
        <taxon>Necator</taxon>
    </lineage>
</organism>
<dbReference type="InterPro" id="IPR050879">
    <property type="entry name" value="Acyltransferase_3"/>
</dbReference>
<dbReference type="Pfam" id="PF19040">
    <property type="entry name" value="SGNH"/>
    <property type="match status" value="1"/>
</dbReference>
<feature type="domain" description="SGNH" evidence="2">
    <location>
        <begin position="10"/>
        <end position="192"/>
    </location>
</feature>
<evidence type="ECO:0000256" key="1">
    <source>
        <dbReference type="SAM" id="SignalP"/>
    </source>
</evidence>
<dbReference type="EMBL" id="KI668979">
    <property type="protein sequence ID" value="ETN70318.1"/>
    <property type="molecule type" value="Genomic_DNA"/>
</dbReference>
<gene>
    <name evidence="3" type="ORF">NECAME_14858</name>
</gene>
<dbReference type="PANTHER" id="PTHR23028:SF127">
    <property type="entry name" value="ACYL_TRANSF_3 DOMAIN-CONTAINING PROTEIN-RELATED"/>
    <property type="match status" value="1"/>
</dbReference>
<name>W2SLB6_NECAM</name>
<dbReference type="GO" id="GO:0016020">
    <property type="term" value="C:membrane"/>
    <property type="evidence" value="ECO:0007669"/>
    <property type="project" value="TreeGrafter"/>
</dbReference>
<dbReference type="InterPro" id="IPR043968">
    <property type="entry name" value="SGNH"/>
</dbReference>
<evidence type="ECO:0000313" key="4">
    <source>
        <dbReference type="Proteomes" id="UP000053676"/>
    </source>
</evidence>
<dbReference type="AlphaFoldDB" id="W2SLB6"/>
<dbReference type="KEGG" id="nai:NECAME_14858"/>
<evidence type="ECO:0000313" key="3">
    <source>
        <dbReference type="EMBL" id="ETN70318.1"/>
    </source>
</evidence>
<protein>
    <recommendedName>
        <fullName evidence="2">SGNH domain-containing protein</fullName>
    </recommendedName>
</protein>
<keyword evidence="1" id="KW-0732">Signal</keyword>
<dbReference type="GO" id="GO:0000271">
    <property type="term" value="P:polysaccharide biosynthetic process"/>
    <property type="evidence" value="ECO:0007669"/>
    <property type="project" value="TreeGrafter"/>
</dbReference>
<accession>W2SLB6</accession>
<keyword evidence="4" id="KW-1185">Reference proteome</keyword>